<dbReference type="GO" id="GO:0003677">
    <property type="term" value="F:DNA binding"/>
    <property type="evidence" value="ECO:0007669"/>
    <property type="project" value="UniProtKB-UniRule"/>
</dbReference>
<dbReference type="InterPro" id="IPR001647">
    <property type="entry name" value="HTH_TetR"/>
</dbReference>
<dbReference type="OMA" id="WAQQLLW"/>
<evidence type="ECO:0000259" key="3">
    <source>
        <dbReference type="PROSITE" id="PS50977"/>
    </source>
</evidence>
<dbReference type="PROSITE" id="PS50977">
    <property type="entry name" value="HTH_TETR_2"/>
    <property type="match status" value="1"/>
</dbReference>
<dbReference type="InterPro" id="IPR009057">
    <property type="entry name" value="Homeodomain-like_sf"/>
</dbReference>
<dbReference type="RefSeq" id="WP_010898260.1">
    <property type="nucleotide sequence ID" value="NZ_CP040441.1"/>
</dbReference>
<dbReference type="AlphaFoldDB" id="A0A0M0KKC6"/>
<gene>
    <name evidence="4" type="ORF">AMD02_09270</name>
</gene>
<evidence type="ECO:0000256" key="1">
    <source>
        <dbReference type="ARBA" id="ARBA00023125"/>
    </source>
</evidence>
<evidence type="ECO:0000256" key="2">
    <source>
        <dbReference type="PROSITE-ProRule" id="PRU00335"/>
    </source>
</evidence>
<feature type="DNA-binding region" description="H-T-H motif" evidence="2">
    <location>
        <begin position="31"/>
        <end position="50"/>
    </location>
</feature>
<reference evidence="4" key="1">
    <citation type="submission" date="2015-08" db="EMBL/GenBank/DDBJ databases">
        <title>Complete DNA Sequence of Pseudomonas syringae pv. actinidiae, the Causal Agent of Kiwifruit Canker Disease.</title>
        <authorList>
            <person name="Rikkerink E.H.A."/>
            <person name="Fineran P.C."/>
        </authorList>
    </citation>
    <scope>NUCLEOTIDE SEQUENCE</scope>
    <source>
        <strain evidence="4">DSM 13666</strain>
    </source>
</reference>
<protein>
    <submittedName>
        <fullName evidence="4">TetR family transcriptional regulator</fullName>
    </submittedName>
</protein>
<organism evidence="4">
    <name type="scientific">Halalkalibacterium halodurans</name>
    <name type="common">Bacillus halodurans</name>
    <dbReference type="NCBI Taxonomy" id="86665"/>
    <lineage>
        <taxon>Bacteria</taxon>
        <taxon>Bacillati</taxon>
        <taxon>Bacillota</taxon>
        <taxon>Bacilli</taxon>
        <taxon>Bacillales</taxon>
        <taxon>Bacillaceae</taxon>
        <taxon>Halalkalibacterium (ex Joshi et al. 2022)</taxon>
    </lineage>
</organism>
<dbReference type="Gene3D" id="1.10.357.10">
    <property type="entry name" value="Tetracycline Repressor, domain 2"/>
    <property type="match status" value="1"/>
</dbReference>
<dbReference type="SUPFAM" id="SSF46689">
    <property type="entry name" value="Homeodomain-like"/>
    <property type="match status" value="1"/>
</dbReference>
<comment type="caution">
    <text evidence="4">The sequence shown here is derived from an EMBL/GenBank/DDBJ whole genome shotgun (WGS) entry which is preliminary data.</text>
</comment>
<dbReference type="Pfam" id="PF00440">
    <property type="entry name" value="TetR_N"/>
    <property type="match status" value="1"/>
</dbReference>
<feature type="domain" description="HTH tetR-type" evidence="3">
    <location>
        <begin position="10"/>
        <end position="68"/>
    </location>
</feature>
<evidence type="ECO:0000313" key="4">
    <source>
        <dbReference type="EMBL" id="KOO39027.1"/>
    </source>
</evidence>
<dbReference type="EMBL" id="LILD01000001">
    <property type="protein sequence ID" value="KOO39027.1"/>
    <property type="molecule type" value="Genomic_DNA"/>
</dbReference>
<dbReference type="GeneID" id="87597655"/>
<name>A0A0M0KKC6_ALKHA</name>
<keyword evidence="1 2" id="KW-0238">DNA-binding</keyword>
<dbReference type="PROSITE" id="PS00356">
    <property type="entry name" value="HTH_LACI_1"/>
    <property type="match status" value="1"/>
</dbReference>
<dbReference type="PATRIC" id="fig|136160.3.peg.2212"/>
<proteinExistence type="predicted"/>
<accession>A0A0M0KKC6</accession>
<sequence>MKNGMSPTKEARFKAILDAATELLVEKPTASMNEIAEYAGVGVATLHRYVENREKLMVYLGYRAIQAVSETIEGIPLNEENDENYISKLVEALIPLGDKVYFLGHDASVYYNKELEEADEKLRAPVRCVIQRLQKKGFFIQSVNSEWILNVLYSLLFLTWQQVQEGHIAKNSAASLVLSTFYHGFRAK</sequence>